<gene>
    <name evidence="1" type="ORF">GCM10008018_31170</name>
</gene>
<dbReference type="Proteomes" id="UP000615455">
    <property type="component" value="Unassembled WGS sequence"/>
</dbReference>
<evidence type="ECO:0000313" key="2">
    <source>
        <dbReference type="Proteomes" id="UP000615455"/>
    </source>
</evidence>
<protein>
    <submittedName>
        <fullName evidence="1">Uncharacterized protein</fullName>
    </submittedName>
</protein>
<keyword evidence="2" id="KW-1185">Reference proteome</keyword>
<proteinExistence type="predicted"/>
<organism evidence="1 2">
    <name type="scientific">Paenibacillus marchantiophytorum</name>
    <dbReference type="NCBI Taxonomy" id="1619310"/>
    <lineage>
        <taxon>Bacteria</taxon>
        <taxon>Bacillati</taxon>
        <taxon>Bacillota</taxon>
        <taxon>Bacilli</taxon>
        <taxon>Bacillales</taxon>
        <taxon>Paenibacillaceae</taxon>
        <taxon>Paenibacillus</taxon>
    </lineage>
</organism>
<dbReference type="EMBL" id="BMHE01000014">
    <property type="protein sequence ID" value="GFZ82990.1"/>
    <property type="molecule type" value="Genomic_DNA"/>
</dbReference>
<accession>A0ABQ1ER52</accession>
<sequence>MLDYDDELTKLQSKIGCYYHIDEIIEDSEHVEVIWHVHQT</sequence>
<name>A0ABQ1ER52_9BACL</name>
<comment type="caution">
    <text evidence="1">The sequence shown here is derived from an EMBL/GenBank/DDBJ whole genome shotgun (WGS) entry which is preliminary data.</text>
</comment>
<reference evidence="2" key="1">
    <citation type="journal article" date="2019" name="Int. J. Syst. Evol. Microbiol.">
        <title>The Global Catalogue of Microorganisms (GCM) 10K type strain sequencing project: providing services to taxonomists for standard genome sequencing and annotation.</title>
        <authorList>
            <consortium name="The Broad Institute Genomics Platform"/>
            <consortium name="The Broad Institute Genome Sequencing Center for Infectious Disease"/>
            <person name="Wu L."/>
            <person name="Ma J."/>
        </authorList>
    </citation>
    <scope>NUCLEOTIDE SEQUENCE [LARGE SCALE GENOMIC DNA]</scope>
    <source>
        <strain evidence="2">CGMCC 1.15043</strain>
    </source>
</reference>
<evidence type="ECO:0000313" key="1">
    <source>
        <dbReference type="EMBL" id="GFZ82990.1"/>
    </source>
</evidence>